<feature type="binding site" evidence="5">
    <location>
        <begin position="56"/>
        <end position="58"/>
    </location>
    <ligand>
        <name>AMP</name>
        <dbReference type="ChEBI" id="CHEBI:456215"/>
    </ligand>
</feature>
<comment type="subcellular location">
    <subcellularLocation>
        <location evidence="5 7">Cytoplasm</location>
    </subcellularLocation>
</comment>
<evidence type="ECO:0000256" key="7">
    <source>
        <dbReference type="RuleBase" id="RU003331"/>
    </source>
</evidence>
<comment type="pathway">
    <text evidence="5">Purine metabolism; AMP biosynthesis via salvage pathway; AMP from ADP: step 1/1.</text>
</comment>
<feature type="binding site" evidence="5">
    <location>
        <position position="93"/>
    </location>
    <ligand>
        <name>AMP</name>
        <dbReference type="ChEBI" id="CHEBI:456215"/>
    </ligand>
</feature>
<comment type="caution">
    <text evidence="8">The sequence shown here is derived from an EMBL/GenBank/DDBJ whole genome shotgun (WGS) entry which is preliminary data.</text>
</comment>
<sequence>MPKIIFISGPPGSGKNTQAKFLSKEFGFPHFDTGDMIRDRLASGEIKDGTLLEEGFLMPREQVLQLSQEKISEMLKADARGLIISGIPRSSDQAFGTIGVKGVVDWLSEKLGKQELIFIHINLPEEESIKRNMARGEGRVDDQPEVLETRLLTYKQETAPLLEELRKRGFNVIEIDGLPSREEVFADIKRHLDK</sequence>
<dbReference type="PANTHER" id="PTHR23359">
    <property type="entry name" value="NUCLEOTIDE KINASE"/>
    <property type="match status" value="1"/>
</dbReference>
<dbReference type="CDD" id="cd01428">
    <property type="entry name" value="ADK"/>
    <property type="match status" value="1"/>
</dbReference>
<dbReference type="UniPathway" id="UPA00588">
    <property type="reaction ID" value="UER00649"/>
</dbReference>
<comment type="catalytic activity">
    <reaction evidence="5 7">
        <text>AMP + ATP = 2 ADP</text>
        <dbReference type="Rhea" id="RHEA:12973"/>
        <dbReference type="ChEBI" id="CHEBI:30616"/>
        <dbReference type="ChEBI" id="CHEBI:456215"/>
        <dbReference type="ChEBI" id="CHEBI:456216"/>
        <dbReference type="EC" id="2.7.4.3"/>
    </reaction>
</comment>
<dbReference type="SUPFAM" id="SSF52540">
    <property type="entry name" value="P-loop containing nucleoside triphosphate hydrolases"/>
    <property type="match status" value="1"/>
</dbReference>
<evidence type="ECO:0000256" key="3">
    <source>
        <dbReference type="ARBA" id="ARBA00022741"/>
    </source>
</evidence>
<feature type="binding site" evidence="5">
    <location>
        <position position="135"/>
    </location>
    <ligand>
        <name>ATP</name>
        <dbReference type="ChEBI" id="CHEBI:30616"/>
    </ligand>
</feature>
<dbReference type="Proteomes" id="UP000177062">
    <property type="component" value="Unassembled WGS sequence"/>
</dbReference>
<reference evidence="8 9" key="1">
    <citation type="journal article" date="2016" name="Nat. Commun.">
        <title>Thousands of microbial genomes shed light on interconnected biogeochemical processes in an aquifer system.</title>
        <authorList>
            <person name="Anantharaman K."/>
            <person name="Brown C.T."/>
            <person name="Hug L.A."/>
            <person name="Sharon I."/>
            <person name="Castelle C.J."/>
            <person name="Probst A.J."/>
            <person name="Thomas B.C."/>
            <person name="Singh A."/>
            <person name="Wilkins M.J."/>
            <person name="Karaoz U."/>
            <person name="Brodie E.L."/>
            <person name="Williams K.H."/>
            <person name="Hubbard S.S."/>
            <person name="Banfield J.F."/>
        </authorList>
    </citation>
    <scope>NUCLEOTIDE SEQUENCE [LARGE SCALE GENOMIC DNA]</scope>
</reference>
<dbReference type="HAMAP" id="MF_00235">
    <property type="entry name" value="Adenylate_kinase_Adk"/>
    <property type="match status" value="1"/>
</dbReference>
<dbReference type="Pfam" id="PF00406">
    <property type="entry name" value="ADK"/>
    <property type="match status" value="1"/>
</dbReference>
<dbReference type="AlphaFoldDB" id="A0A1G1YXI7"/>
<keyword evidence="5" id="KW-0963">Cytoplasm</keyword>
<dbReference type="PRINTS" id="PR00094">
    <property type="entry name" value="ADENYLTKNASE"/>
</dbReference>
<keyword evidence="5 7" id="KW-0067">ATP-binding</keyword>
<organism evidence="8 9">
    <name type="scientific">Candidatus Colwellbacteria bacterium RBG_13_48_8</name>
    <dbReference type="NCBI Taxonomy" id="1797685"/>
    <lineage>
        <taxon>Bacteria</taxon>
        <taxon>Candidatus Colwelliibacteriota</taxon>
    </lineage>
</organism>
<feature type="binding site" evidence="5">
    <location>
        <position position="139"/>
    </location>
    <ligand>
        <name>AMP</name>
        <dbReference type="ChEBI" id="CHEBI:456215"/>
    </ligand>
</feature>
<gene>
    <name evidence="5" type="primary">adk</name>
    <name evidence="8" type="ORF">A2Y84_02285</name>
</gene>
<feature type="binding site" evidence="5">
    <location>
        <position position="38"/>
    </location>
    <ligand>
        <name>AMP</name>
        <dbReference type="ChEBI" id="CHEBI:456215"/>
    </ligand>
</feature>
<protein>
    <recommendedName>
        <fullName evidence="5 7">Adenylate kinase</fullName>
        <shortName evidence="5">AK</shortName>
        <ecNumber evidence="5 7">2.7.4.3</ecNumber>
    </recommendedName>
    <alternativeName>
        <fullName evidence="5">ATP-AMP transphosphorylase</fullName>
    </alternativeName>
    <alternativeName>
        <fullName evidence="5">ATP:AMP phosphotransferase</fullName>
    </alternativeName>
    <alternativeName>
        <fullName evidence="5">Adenylate monophosphate kinase</fullName>
    </alternativeName>
</protein>
<evidence type="ECO:0000256" key="1">
    <source>
        <dbReference type="ARBA" id="ARBA00022679"/>
    </source>
</evidence>
<dbReference type="GO" id="GO:0004017">
    <property type="term" value="F:AMP kinase activity"/>
    <property type="evidence" value="ECO:0007669"/>
    <property type="project" value="UniProtKB-UniRule"/>
</dbReference>
<evidence type="ECO:0000256" key="6">
    <source>
        <dbReference type="RuleBase" id="RU003330"/>
    </source>
</evidence>
<keyword evidence="3 5" id="KW-0547">Nucleotide-binding</keyword>
<comment type="function">
    <text evidence="5">Catalyzes the reversible transfer of the terminal phosphate group between ATP and AMP. Plays an important role in cellular energy homeostasis and in adenine nucleotide metabolism.</text>
</comment>
<dbReference type="InterPro" id="IPR027417">
    <property type="entry name" value="P-loop_NTPase"/>
</dbReference>
<comment type="caution">
    <text evidence="5">Lacks conserved residue(s) required for the propagation of feature annotation.</text>
</comment>
<proteinExistence type="inferred from homology"/>
<dbReference type="GO" id="GO:0044209">
    <property type="term" value="P:AMP salvage"/>
    <property type="evidence" value="ECO:0007669"/>
    <property type="project" value="UniProtKB-UniRule"/>
</dbReference>
<comment type="domain">
    <text evidence="5">Consists of three domains, a large central CORE domain and two small peripheral domains, NMPbind and LID, which undergo movements during catalysis. The LID domain closes over the site of phosphoryl transfer upon ATP binding. Assembling and dissambling the active center during each catalytic cycle provides an effective means to prevent ATP hydrolysis.</text>
</comment>
<evidence type="ECO:0000256" key="2">
    <source>
        <dbReference type="ARBA" id="ARBA00022727"/>
    </source>
</evidence>
<dbReference type="InterPro" id="IPR000850">
    <property type="entry name" value="Adenylat/UMP-CMP_kin"/>
</dbReference>
<feature type="binding site" evidence="5">
    <location>
        <position position="33"/>
    </location>
    <ligand>
        <name>AMP</name>
        <dbReference type="ChEBI" id="CHEBI:456215"/>
    </ligand>
</feature>
<feature type="binding site" evidence="5">
    <location>
        <position position="179"/>
    </location>
    <ligand>
        <name>ATP</name>
        <dbReference type="ChEBI" id="CHEBI:30616"/>
    </ligand>
</feature>
<comment type="subunit">
    <text evidence="5 7">Monomer.</text>
</comment>
<dbReference type="GO" id="GO:0005737">
    <property type="term" value="C:cytoplasm"/>
    <property type="evidence" value="ECO:0007669"/>
    <property type="project" value="UniProtKB-SubCell"/>
</dbReference>
<comment type="similarity">
    <text evidence="5 6">Belongs to the adenylate kinase family.</text>
</comment>
<keyword evidence="2 5" id="KW-0545">Nucleotide biosynthesis</keyword>
<feature type="binding site" evidence="5">
    <location>
        <position position="150"/>
    </location>
    <ligand>
        <name>AMP</name>
        <dbReference type="ChEBI" id="CHEBI:456215"/>
    </ligand>
</feature>
<evidence type="ECO:0000256" key="4">
    <source>
        <dbReference type="ARBA" id="ARBA00022777"/>
    </source>
</evidence>
<dbReference type="GO" id="GO:0005524">
    <property type="term" value="F:ATP binding"/>
    <property type="evidence" value="ECO:0007669"/>
    <property type="project" value="UniProtKB-UniRule"/>
</dbReference>
<dbReference type="EC" id="2.7.4.3" evidence="5 7"/>
<evidence type="ECO:0000256" key="5">
    <source>
        <dbReference type="HAMAP-Rule" id="MF_00235"/>
    </source>
</evidence>
<accession>A0A1G1YXI7</accession>
<keyword evidence="1 5" id="KW-0808">Transferase</keyword>
<evidence type="ECO:0000313" key="8">
    <source>
        <dbReference type="EMBL" id="OGY57053.1"/>
    </source>
</evidence>
<evidence type="ECO:0000313" key="9">
    <source>
        <dbReference type="Proteomes" id="UP000177062"/>
    </source>
</evidence>
<dbReference type="Gene3D" id="3.40.50.300">
    <property type="entry name" value="P-loop containing nucleotide triphosphate hydrolases"/>
    <property type="match status" value="1"/>
</dbReference>
<keyword evidence="4 5" id="KW-0418">Kinase</keyword>
<name>A0A1G1YXI7_9BACT</name>
<dbReference type="EMBL" id="MHIT01000009">
    <property type="protein sequence ID" value="OGY57053.1"/>
    <property type="molecule type" value="Genomic_DNA"/>
</dbReference>